<dbReference type="AlphaFoldDB" id="F6Y7Y1"/>
<feature type="active site" description="Proton donor" evidence="4">
    <location>
        <position position="56"/>
    </location>
</feature>
<reference evidence="8" key="3">
    <citation type="submission" date="2025-08" db="UniProtKB">
        <authorList>
            <consortium name="Ensembl"/>
        </authorList>
    </citation>
    <scope>IDENTIFICATION</scope>
</reference>
<dbReference type="Gene3D" id="3.20.20.100">
    <property type="entry name" value="NADP-dependent oxidoreductase domain"/>
    <property type="match status" value="1"/>
</dbReference>
<dbReference type="STRING" id="7719.ENSCINP00000026756"/>
<evidence type="ECO:0000256" key="3">
    <source>
        <dbReference type="ARBA" id="ARBA00023002"/>
    </source>
</evidence>
<sequence>WARVGTMESVVTLNNGVKMPMVGLGTFQIKSEDIFHQTLDSALGCGYRLIDTAAVYKNEHLITSCLPELLEKYGLKREDVFVTTKLGPKDLSEEMVEGAVEASLKKMGLDYVDLYLIHWPGRQGVKGGDGVNVCCRRGVWKRIEEIYLKSGKIKSIGISNYLLKHLVEMSEYWTVVPAVLQNEFHPDYVDYDVIKFCKDNGIHFQSYSSLGQARLVDDPRFIEIAEKYRKTVAQVLLKWSLQHGCSVIPKSTQKSHIEENAKIFDFEISDEDLEIIGKVGTNTKYAWDPQHVV</sequence>
<proteinExistence type="inferred from homology"/>
<evidence type="ECO:0000313" key="8">
    <source>
        <dbReference type="Ensembl" id="ENSCINP00000026756.2"/>
    </source>
</evidence>
<feature type="binding site" evidence="5">
    <location>
        <position position="118"/>
    </location>
    <ligand>
        <name>substrate</name>
    </ligand>
</feature>
<dbReference type="PRINTS" id="PR00069">
    <property type="entry name" value="ALDKETRDTASE"/>
</dbReference>
<protein>
    <recommendedName>
        <fullName evidence="7">NADP-dependent oxidoreductase domain-containing protein</fullName>
    </recommendedName>
</protein>
<keyword evidence="3" id="KW-0560">Oxidoreductase</keyword>
<dbReference type="PANTHER" id="PTHR43827:SF3">
    <property type="entry name" value="NADP-DEPENDENT OXIDOREDUCTASE DOMAIN-CONTAINING PROTEIN"/>
    <property type="match status" value="1"/>
</dbReference>
<reference evidence="8" key="2">
    <citation type="journal article" date="2008" name="Genome Biol.">
        <title>Improved genome assembly and evidence-based global gene model set for the chordate Ciona intestinalis: new insight into intron and operon populations.</title>
        <authorList>
            <person name="Satou Y."/>
            <person name="Mineta K."/>
            <person name="Ogasawara M."/>
            <person name="Sasakura Y."/>
            <person name="Shoguchi E."/>
            <person name="Ueno K."/>
            <person name="Yamada L."/>
            <person name="Matsumoto J."/>
            <person name="Wasserscheid J."/>
            <person name="Dewar K."/>
            <person name="Wiley G.B."/>
            <person name="Macmil S.L."/>
            <person name="Roe B.A."/>
            <person name="Zeller R.W."/>
            <person name="Hastings K.E."/>
            <person name="Lemaire P."/>
            <person name="Lindquist E."/>
            <person name="Endo T."/>
            <person name="Hotta K."/>
            <person name="Inaba K."/>
        </authorList>
    </citation>
    <scope>NUCLEOTIDE SEQUENCE [LARGE SCALE GENOMIC DNA]</scope>
    <source>
        <strain evidence="8">wild type</strain>
    </source>
</reference>
<accession>F6Y7Y1</accession>
<evidence type="ECO:0000256" key="5">
    <source>
        <dbReference type="PIRSR" id="PIRSR000097-2"/>
    </source>
</evidence>
<evidence type="ECO:0000313" key="9">
    <source>
        <dbReference type="Proteomes" id="UP000008144"/>
    </source>
</evidence>
<dbReference type="HOGENOM" id="CLU_023205_0_1_1"/>
<comment type="similarity">
    <text evidence="1">Belongs to the aldo/keto reductase family.</text>
</comment>
<dbReference type="PANTHER" id="PTHR43827">
    <property type="entry name" value="2,5-DIKETO-D-GLUCONIC ACID REDUCTASE"/>
    <property type="match status" value="1"/>
</dbReference>
<organism evidence="8 9">
    <name type="scientific">Ciona intestinalis</name>
    <name type="common">Transparent sea squirt</name>
    <name type="synonym">Ascidia intestinalis</name>
    <dbReference type="NCBI Taxonomy" id="7719"/>
    <lineage>
        <taxon>Eukaryota</taxon>
        <taxon>Metazoa</taxon>
        <taxon>Chordata</taxon>
        <taxon>Tunicata</taxon>
        <taxon>Ascidiacea</taxon>
        <taxon>Phlebobranchia</taxon>
        <taxon>Cionidae</taxon>
        <taxon>Ciona</taxon>
    </lineage>
</organism>
<dbReference type="GeneTree" id="ENSGT00940000164916"/>
<dbReference type="OMA" id="RHQRMNF"/>
<name>F6Y7Y1_CIOIN</name>
<dbReference type="Pfam" id="PF00248">
    <property type="entry name" value="Aldo_ket_red"/>
    <property type="match status" value="1"/>
</dbReference>
<evidence type="ECO:0000256" key="2">
    <source>
        <dbReference type="ARBA" id="ARBA00022857"/>
    </source>
</evidence>
<dbReference type="SUPFAM" id="SSF51430">
    <property type="entry name" value="NAD(P)-linked oxidoreductase"/>
    <property type="match status" value="1"/>
</dbReference>
<reference evidence="8" key="4">
    <citation type="submission" date="2025-09" db="UniProtKB">
        <authorList>
            <consortium name="Ensembl"/>
        </authorList>
    </citation>
    <scope>IDENTIFICATION</scope>
</reference>
<keyword evidence="2" id="KW-0521">NADP</keyword>
<evidence type="ECO:0000256" key="6">
    <source>
        <dbReference type="PIRSR" id="PIRSR000097-3"/>
    </source>
</evidence>
<keyword evidence="9" id="KW-1185">Reference proteome</keyword>
<evidence type="ECO:0000259" key="7">
    <source>
        <dbReference type="Pfam" id="PF00248"/>
    </source>
</evidence>
<dbReference type="FunCoup" id="F6Y7Y1">
    <property type="interactions" value="1"/>
</dbReference>
<dbReference type="FunFam" id="3.20.20.100:FF:000002">
    <property type="entry name" value="2,5-diketo-D-gluconic acid reductase A"/>
    <property type="match status" value="1"/>
</dbReference>
<dbReference type="InterPro" id="IPR020471">
    <property type="entry name" value="AKR"/>
</dbReference>
<dbReference type="InterPro" id="IPR036812">
    <property type="entry name" value="NAD(P)_OxRdtase_dom_sf"/>
</dbReference>
<evidence type="ECO:0000256" key="1">
    <source>
        <dbReference type="ARBA" id="ARBA00007905"/>
    </source>
</evidence>
<evidence type="ECO:0000256" key="4">
    <source>
        <dbReference type="PIRSR" id="PIRSR000097-1"/>
    </source>
</evidence>
<dbReference type="GO" id="GO:0016616">
    <property type="term" value="F:oxidoreductase activity, acting on the CH-OH group of donors, NAD or NADP as acceptor"/>
    <property type="evidence" value="ECO:0007669"/>
    <property type="project" value="UniProtKB-ARBA"/>
</dbReference>
<dbReference type="PIRSF" id="PIRSF000097">
    <property type="entry name" value="AKR"/>
    <property type="match status" value="1"/>
</dbReference>
<dbReference type="Ensembl" id="ENSCINT00000027002.2">
    <property type="protein sequence ID" value="ENSCINP00000026756.2"/>
    <property type="gene ID" value="ENSCING00000014910.2"/>
</dbReference>
<dbReference type="CDD" id="cd19136">
    <property type="entry name" value="AKR_DrGR-like"/>
    <property type="match status" value="1"/>
</dbReference>
<feature type="site" description="Lowers pKa of active site Tyr" evidence="6">
    <location>
        <position position="85"/>
    </location>
</feature>
<dbReference type="InParanoid" id="F6Y7Y1"/>
<dbReference type="InterPro" id="IPR023210">
    <property type="entry name" value="NADP_OxRdtase_dom"/>
</dbReference>
<reference evidence="9" key="1">
    <citation type="journal article" date="2002" name="Science">
        <title>The draft genome of Ciona intestinalis: insights into chordate and vertebrate origins.</title>
        <authorList>
            <person name="Dehal P."/>
            <person name="Satou Y."/>
            <person name="Campbell R.K."/>
            <person name="Chapman J."/>
            <person name="Degnan B."/>
            <person name="De Tomaso A."/>
            <person name="Davidson B."/>
            <person name="Di Gregorio A."/>
            <person name="Gelpke M."/>
            <person name="Goodstein D.M."/>
            <person name="Harafuji N."/>
            <person name="Hastings K.E."/>
            <person name="Ho I."/>
            <person name="Hotta K."/>
            <person name="Huang W."/>
            <person name="Kawashima T."/>
            <person name="Lemaire P."/>
            <person name="Martinez D."/>
            <person name="Meinertzhagen I.A."/>
            <person name="Necula S."/>
            <person name="Nonaka M."/>
            <person name="Putnam N."/>
            <person name="Rash S."/>
            <person name="Saiga H."/>
            <person name="Satake M."/>
            <person name="Terry A."/>
            <person name="Yamada L."/>
            <person name="Wang H.G."/>
            <person name="Awazu S."/>
            <person name="Azumi K."/>
            <person name="Boore J."/>
            <person name="Branno M."/>
            <person name="Chin-Bow S."/>
            <person name="DeSantis R."/>
            <person name="Doyle S."/>
            <person name="Francino P."/>
            <person name="Keys D.N."/>
            <person name="Haga S."/>
            <person name="Hayashi H."/>
            <person name="Hino K."/>
            <person name="Imai K.S."/>
            <person name="Inaba K."/>
            <person name="Kano S."/>
            <person name="Kobayashi K."/>
            <person name="Kobayashi M."/>
            <person name="Lee B.I."/>
            <person name="Makabe K.W."/>
            <person name="Manohar C."/>
            <person name="Matassi G."/>
            <person name="Medina M."/>
            <person name="Mochizuki Y."/>
            <person name="Mount S."/>
            <person name="Morishita T."/>
            <person name="Miura S."/>
            <person name="Nakayama A."/>
            <person name="Nishizaka S."/>
            <person name="Nomoto H."/>
            <person name="Ohta F."/>
            <person name="Oishi K."/>
            <person name="Rigoutsos I."/>
            <person name="Sano M."/>
            <person name="Sasaki A."/>
            <person name="Sasakura Y."/>
            <person name="Shoguchi E."/>
            <person name="Shin-i T."/>
            <person name="Spagnuolo A."/>
            <person name="Stainier D."/>
            <person name="Suzuki M.M."/>
            <person name="Tassy O."/>
            <person name="Takatori N."/>
            <person name="Tokuoka M."/>
            <person name="Yagi K."/>
            <person name="Yoshizaki F."/>
            <person name="Wada S."/>
            <person name="Zhang C."/>
            <person name="Hyatt P.D."/>
            <person name="Larimer F."/>
            <person name="Detter C."/>
            <person name="Doggett N."/>
            <person name="Glavina T."/>
            <person name="Hawkins T."/>
            <person name="Richardson P."/>
            <person name="Lucas S."/>
            <person name="Kohara Y."/>
            <person name="Levine M."/>
            <person name="Satoh N."/>
            <person name="Rokhsar D.S."/>
        </authorList>
    </citation>
    <scope>NUCLEOTIDE SEQUENCE [LARGE SCALE GENOMIC DNA]</scope>
</reference>
<dbReference type="Proteomes" id="UP000008144">
    <property type="component" value="Chromosome 7"/>
</dbReference>
<feature type="domain" description="NADP-dependent oxidoreductase" evidence="7">
    <location>
        <begin position="23"/>
        <end position="278"/>
    </location>
</feature>
<dbReference type="EMBL" id="EAAA01002543">
    <property type="status" value="NOT_ANNOTATED_CDS"/>
    <property type="molecule type" value="Genomic_DNA"/>
</dbReference>